<name>A0AAN6RTG3_9PEZI</name>
<organism evidence="1 2">
    <name type="scientific">Staphylotrichum tortipilum</name>
    <dbReference type="NCBI Taxonomy" id="2831512"/>
    <lineage>
        <taxon>Eukaryota</taxon>
        <taxon>Fungi</taxon>
        <taxon>Dikarya</taxon>
        <taxon>Ascomycota</taxon>
        <taxon>Pezizomycotina</taxon>
        <taxon>Sordariomycetes</taxon>
        <taxon>Sordariomycetidae</taxon>
        <taxon>Sordariales</taxon>
        <taxon>Chaetomiaceae</taxon>
        <taxon>Staphylotrichum</taxon>
    </lineage>
</organism>
<gene>
    <name evidence="1" type="ORF">C8A05DRAFT_15734</name>
</gene>
<evidence type="ECO:0000313" key="2">
    <source>
        <dbReference type="Proteomes" id="UP001303889"/>
    </source>
</evidence>
<comment type="caution">
    <text evidence="1">The sequence shown here is derived from an EMBL/GenBank/DDBJ whole genome shotgun (WGS) entry which is preliminary data.</text>
</comment>
<reference evidence="1" key="1">
    <citation type="journal article" date="2023" name="Mol. Phylogenet. Evol.">
        <title>Genome-scale phylogeny and comparative genomics of the fungal order Sordariales.</title>
        <authorList>
            <person name="Hensen N."/>
            <person name="Bonometti L."/>
            <person name="Westerberg I."/>
            <person name="Brannstrom I.O."/>
            <person name="Guillou S."/>
            <person name="Cros-Aarteil S."/>
            <person name="Calhoun S."/>
            <person name="Haridas S."/>
            <person name="Kuo A."/>
            <person name="Mondo S."/>
            <person name="Pangilinan J."/>
            <person name="Riley R."/>
            <person name="LaButti K."/>
            <person name="Andreopoulos B."/>
            <person name="Lipzen A."/>
            <person name="Chen C."/>
            <person name="Yan M."/>
            <person name="Daum C."/>
            <person name="Ng V."/>
            <person name="Clum A."/>
            <person name="Steindorff A."/>
            <person name="Ohm R.A."/>
            <person name="Martin F."/>
            <person name="Silar P."/>
            <person name="Natvig D.O."/>
            <person name="Lalanne C."/>
            <person name="Gautier V."/>
            <person name="Ament-Velasquez S.L."/>
            <person name="Kruys A."/>
            <person name="Hutchinson M.I."/>
            <person name="Powell A.J."/>
            <person name="Barry K."/>
            <person name="Miller A.N."/>
            <person name="Grigoriev I.V."/>
            <person name="Debuchy R."/>
            <person name="Gladieux P."/>
            <person name="Hiltunen Thoren M."/>
            <person name="Johannesson H."/>
        </authorList>
    </citation>
    <scope>NUCLEOTIDE SEQUENCE</scope>
    <source>
        <strain evidence="1">CBS 103.79</strain>
    </source>
</reference>
<dbReference type="EMBL" id="MU855528">
    <property type="protein sequence ID" value="KAK3902164.1"/>
    <property type="molecule type" value="Genomic_DNA"/>
</dbReference>
<feature type="non-terminal residue" evidence="1">
    <location>
        <position position="1"/>
    </location>
</feature>
<accession>A0AAN6RTG3</accession>
<sequence length="86" mass="9320">QGRDAAACVDGLARKGFSGINRVVAQPRTWVRMCQIGHAGIDGRKFTPEDQSANCNDIARTTGKIFDDCWTSDDMVAGNETCITNN</sequence>
<evidence type="ECO:0000313" key="1">
    <source>
        <dbReference type="EMBL" id="KAK3902164.1"/>
    </source>
</evidence>
<protein>
    <submittedName>
        <fullName evidence="1">Uncharacterized protein</fullName>
    </submittedName>
</protein>
<dbReference type="AlphaFoldDB" id="A0AAN6RTG3"/>
<dbReference type="Proteomes" id="UP001303889">
    <property type="component" value="Unassembled WGS sequence"/>
</dbReference>
<reference evidence="1" key="2">
    <citation type="submission" date="2023-05" db="EMBL/GenBank/DDBJ databases">
        <authorList>
            <consortium name="Lawrence Berkeley National Laboratory"/>
            <person name="Steindorff A."/>
            <person name="Hensen N."/>
            <person name="Bonometti L."/>
            <person name="Westerberg I."/>
            <person name="Brannstrom I.O."/>
            <person name="Guillou S."/>
            <person name="Cros-Aarteil S."/>
            <person name="Calhoun S."/>
            <person name="Haridas S."/>
            <person name="Kuo A."/>
            <person name="Mondo S."/>
            <person name="Pangilinan J."/>
            <person name="Riley R."/>
            <person name="Labutti K."/>
            <person name="Andreopoulos B."/>
            <person name="Lipzen A."/>
            <person name="Chen C."/>
            <person name="Yanf M."/>
            <person name="Daum C."/>
            <person name="Ng V."/>
            <person name="Clum A."/>
            <person name="Ohm R."/>
            <person name="Martin F."/>
            <person name="Silar P."/>
            <person name="Natvig D."/>
            <person name="Lalanne C."/>
            <person name="Gautier V."/>
            <person name="Ament-Velasquez S.L."/>
            <person name="Kruys A."/>
            <person name="Hutchinson M.I."/>
            <person name="Powell A.J."/>
            <person name="Barry K."/>
            <person name="Miller A.N."/>
            <person name="Grigoriev I.V."/>
            <person name="Debuchy R."/>
            <person name="Gladieux P."/>
            <person name="Thoren M.H."/>
            <person name="Johannesson H."/>
        </authorList>
    </citation>
    <scope>NUCLEOTIDE SEQUENCE</scope>
    <source>
        <strain evidence="1">CBS 103.79</strain>
    </source>
</reference>
<proteinExistence type="predicted"/>
<keyword evidence="2" id="KW-1185">Reference proteome</keyword>